<dbReference type="EMBL" id="JAINUG010000146">
    <property type="protein sequence ID" value="KAJ8392465.1"/>
    <property type="molecule type" value="Genomic_DNA"/>
</dbReference>
<evidence type="ECO:0000313" key="2">
    <source>
        <dbReference type="EMBL" id="KAJ8392465.1"/>
    </source>
</evidence>
<proteinExistence type="predicted"/>
<gene>
    <name evidence="2" type="ORF">AAFF_G00075900</name>
</gene>
<name>A0AAD7RYD0_9TELE</name>
<feature type="region of interest" description="Disordered" evidence="1">
    <location>
        <begin position="1"/>
        <end position="23"/>
    </location>
</feature>
<organism evidence="2 3">
    <name type="scientific">Aldrovandia affinis</name>
    <dbReference type="NCBI Taxonomy" id="143900"/>
    <lineage>
        <taxon>Eukaryota</taxon>
        <taxon>Metazoa</taxon>
        <taxon>Chordata</taxon>
        <taxon>Craniata</taxon>
        <taxon>Vertebrata</taxon>
        <taxon>Euteleostomi</taxon>
        <taxon>Actinopterygii</taxon>
        <taxon>Neopterygii</taxon>
        <taxon>Teleostei</taxon>
        <taxon>Notacanthiformes</taxon>
        <taxon>Halosauridae</taxon>
        <taxon>Aldrovandia</taxon>
    </lineage>
</organism>
<sequence length="113" mass="12159">MQMVAGPRTQRAAQGEAGSDVKLSQRCCLTRRSERATVSVTGRGNARNAPRITRGPGWVCVLAVRRRAQAPESSTGSPNKAPATPPKSANVGQPELVLWRARTGVTTRETRHD</sequence>
<comment type="caution">
    <text evidence="2">The sequence shown here is derived from an EMBL/GenBank/DDBJ whole genome shotgun (WGS) entry which is preliminary data.</text>
</comment>
<dbReference type="AlphaFoldDB" id="A0AAD7RYD0"/>
<accession>A0AAD7RYD0</accession>
<reference evidence="2" key="1">
    <citation type="journal article" date="2023" name="Science">
        <title>Genome structures resolve the early diversification of teleost fishes.</title>
        <authorList>
            <person name="Parey E."/>
            <person name="Louis A."/>
            <person name="Montfort J."/>
            <person name="Bouchez O."/>
            <person name="Roques C."/>
            <person name="Iampietro C."/>
            <person name="Lluch J."/>
            <person name="Castinel A."/>
            <person name="Donnadieu C."/>
            <person name="Desvignes T."/>
            <person name="Floi Bucao C."/>
            <person name="Jouanno E."/>
            <person name="Wen M."/>
            <person name="Mejri S."/>
            <person name="Dirks R."/>
            <person name="Jansen H."/>
            <person name="Henkel C."/>
            <person name="Chen W.J."/>
            <person name="Zahm M."/>
            <person name="Cabau C."/>
            <person name="Klopp C."/>
            <person name="Thompson A.W."/>
            <person name="Robinson-Rechavi M."/>
            <person name="Braasch I."/>
            <person name="Lecointre G."/>
            <person name="Bobe J."/>
            <person name="Postlethwait J.H."/>
            <person name="Berthelot C."/>
            <person name="Roest Crollius H."/>
            <person name="Guiguen Y."/>
        </authorList>
    </citation>
    <scope>NUCLEOTIDE SEQUENCE</scope>
    <source>
        <strain evidence="2">NC1722</strain>
    </source>
</reference>
<evidence type="ECO:0000313" key="3">
    <source>
        <dbReference type="Proteomes" id="UP001221898"/>
    </source>
</evidence>
<protein>
    <submittedName>
        <fullName evidence="2">Uncharacterized protein</fullName>
    </submittedName>
</protein>
<dbReference type="Proteomes" id="UP001221898">
    <property type="component" value="Unassembled WGS sequence"/>
</dbReference>
<evidence type="ECO:0000256" key="1">
    <source>
        <dbReference type="SAM" id="MobiDB-lite"/>
    </source>
</evidence>
<keyword evidence="3" id="KW-1185">Reference proteome</keyword>
<feature type="region of interest" description="Disordered" evidence="1">
    <location>
        <begin position="67"/>
        <end position="113"/>
    </location>
</feature>